<evidence type="ECO:0000259" key="4">
    <source>
        <dbReference type="Pfam" id="PF17207"/>
    </source>
</evidence>
<dbReference type="InterPro" id="IPR033762">
    <property type="entry name" value="MCM_OB"/>
</dbReference>
<dbReference type="InterPro" id="IPR031327">
    <property type="entry name" value="MCM"/>
</dbReference>
<dbReference type="SUPFAM" id="SSF50249">
    <property type="entry name" value="Nucleic acid-binding proteins"/>
    <property type="match status" value="1"/>
</dbReference>
<dbReference type="GO" id="GO:0006260">
    <property type="term" value="P:DNA replication"/>
    <property type="evidence" value="ECO:0007669"/>
    <property type="project" value="UniProtKB-KW"/>
</dbReference>
<accession>Q98S13</accession>
<dbReference type="Gene3D" id="2.40.50.140">
    <property type="entry name" value="Nucleic acid-binding proteins"/>
    <property type="match status" value="1"/>
</dbReference>
<dbReference type="PANTHER" id="PTHR11630">
    <property type="entry name" value="DNA REPLICATION LICENSING FACTOR MCM FAMILY MEMBER"/>
    <property type="match status" value="1"/>
</dbReference>
<dbReference type="SMART" id="SM00350">
    <property type="entry name" value="MCM"/>
    <property type="match status" value="1"/>
</dbReference>
<evidence type="ECO:0000256" key="1">
    <source>
        <dbReference type="ARBA" id="ARBA00004229"/>
    </source>
</evidence>
<dbReference type="GO" id="GO:0009507">
    <property type="term" value="C:chloroplast"/>
    <property type="evidence" value="ECO:0007669"/>
    <property type="project" value="UniProtKB-SubCell"/>
</dbReference>
<dbReference type="PIR" id="H90134">
    <property type="entry name" value="H90134"/>
</dbReference>
<dbReference type="Proteomes" id="UP000242167">
    <property type="component" value="Nucleomorph 3"/>
</dbReference>
<comment type="subcellular location">
    <subcellularLocation>
        <location evidence="1">Plastid</location>
        <location evidence="1">Chloroplast</location>
    </subcellularLocation>
</comment>
<dbReference type="GO" id="GO:0005524">
    <property type="term" value="F:ATP binding"/>
    <property type="evidence" value="ECO:0007669"/>
    <property type="project" value="InterPro"/>
</dbReference>
<organism evidence="5 6">
    <name type="scientific">Guillardia theta</name>
    <name type="common">Cryptophyte</name>
    <name type="synonym">Cryptomonas phi</name>
    <dbReference type="NCBI Taxonomy" id="55529"/>
    <lineage>
        <taxon>Eukaryota</taxon>
        <taxon>Cryptophyceae</taxon>
        <taxon>Pyrenomonadales</taxon>
        <taxon>Geminigeraceae</taxon>
        <taxon>Guillardia</taxon>
    </lineage>
</organism>
<dbReference type="AlphaFoldDB" id="Q98S13"/>
<keyword evidence="3" id="KW-0235">DNA replication</keyword>
<dbReference type="Gene3D" id="3.30.1640.10">
    <property type="entry name" value="mini-chromosome maintenance (MCM) complex, chain A, domain 1"/>
    <property type="match status" value="1"/>
</dbReference>
<proteinExistence type="inferred from homology"/>
<dbReference type="GO" id="GO:0017116">
    <property type="term" value="F:single-stranded DNA helicase activity"/>
    <property type="evidence" value="ECO:0007669"/>
    <property type="project" value="TreeGrafter"/>
</dbReference>
<name>Q98S13_GUITH</name>
<dbReference type="EMBL" id="AF083031">
    <property type="protein sequence ID" value="AAK39765.1"/>
    <property type="molecule type" value="Genomic_DNA"/>
</dbReference>
<evidence type="ECO:0000313" key="5">
    <source>
        <dbReference type="EMBL" id="AAK39765.1"/>
    </source>
</evidence>
<evidence type="ECO:0000313" key="6">
    <source>
        <dbReference type="Proteomes" id="UP000242167"/>
    </source>
</evidence>
<dbReference type="GO" id="GO:0003697">
    <property type="term" value="F:single-stranded DNA binding"/>
    <property type="evidence" value="ECO:0007669"/>
    <property type="project" value="TreeGrafter"/>
</dbReference>
<gene>
    <name evidence="5" type="primary">mcm2</name>
</gene>
<dbReference type="InterPro" id="IPR027417">
    <property type="entry name" value="P-loop_NTPase"/>
</dbReference>
<dbReference type="GeneID" id="857238"/>
<protein>
    <submittedName>
        <fullName evidence="5">Similarity to yeast mcm2 protein</fullName>
    </submittedName>
</protein>
<geneLocation type="nucleomorph" evidence="5"/>
<dbReference type="Pfam" id="PF17207">
    <property type="entry name" value="MCM_OB"/>
    <property type="match status" value="1"/>
</dbReference>
<evidence type="ECO:0000256" key="2">
    <source>
        <dbReference type="ARBA" id="ARBA00008010"/>
    </source>
</evidence>
<dbReference type="InterPro" id="IPR012340">
    <property type="entry name" value="NA-bd_OB-fold"/>
</dbReference>
<comment type="similarity">
    <text evidence="2">Belongs to the MCM family.</text>
</comment>
<dbReference type="RefSeq" id="XP_001713456.1">
    <property type="nucleotide sequence ID" value="XM_001713404.1"/>
</dbReference>
<sequence>MNTEHKLLIDKIIKFFFNIMDEKKSNFLYIKKLVDFSENNDKNFVISFIHISLTDPILGILLIDYPDFILLLFKKIICKFCKLFTNKIVNSWNFTVTLSNYVYFVKIEKIFKQKINCLIGIEGTIIFKSHFRKKKVFQSIICKNCLEKKIIIKNQLKENIKVLKDCKTCRSDNIINISMYTRYEDYVLLKLQETKKGVIDVNIPNKIYVLFKDKNLNLFNVGDIVQVVGINRVGSLPCIKNKTQRSFIKIFLEGLTIQNKTIEISSRMNVNHYFKIRYMIDKHLLLLYFLKSSDNFFKGTLGFKLSLLSCSLSLNQNCYVDIEKQSKFYANYFFLYDNCKKCIYDTFKFFRMILFKSNFINLCINPNKNFDFKIYESKNNLNSISLGKQLVNYVSFIEVDGEIDVISLYLNFYTKLKNFLTKYSQNKEKITFGHTFIIILKPNYSCKNFSDFYDKIIFQNDLFDLFDFGIIKEKCNCFYQNKYHKINNFSKTFNQKKIIDKSFVLNYINYIRNLKDPAYNFNDFDPIIKFYIKIKNENFLTSKCKITFRMVEIILMISKILSKFCFKKIISKKEFSYALLIYIRYLLYFCNNTIKKIFLKKYYKVIEILKFLSNCTTELFN</sequence>
<dbReference type="Gene3D" id="3.40.50.300">
    <property type="entry name" value="P-loop containing nucleotide triphosphate hydrolases"/>
    <property type="match status" value="1"/>
</dbReference>
<dbReference type="GO" id="GO:0042555">
    <property type="term" value="C:MCM complex"/>
    <property type="evidence" value="ECO:0007669"/>
    <property type="project" value="TreeGrafter"/>
</dbReference>
<dbReference type="PANTHER" id="PTHR11630:SF66">
    <property type="entry name" value="DNA REPLICATION LICENSING FACTOR MCM4"/>
    <property type="match status" value="1"/>
</dbReference>
<feature type="domain" description="MCM OB" evidence="4">
    <location>
        <begin position="109"/>
        <end position="233"/>
    </location>
</feature>
<dbReference type="Gene3D" id="2.20.28.10">
    <property type="match status" value="1"/>
</dbReference>
<evidence type="ECO:0000256" key="3">
    <source>
        <dbReference type="ARBA" id="ARBA00022705"/>
    </source>
</evidence>
<reference evidence="5 6" key="1">
    <citation type="journal article" date="2001" name="Nature">
        <title>The highly reduced genome of an enslaved algal nucleus.</title>
        <authorList>
            <person name="Douglas S."/>
            <person name="Zauner S."/>
            <person name="Fraunholz M."/>
            <person name="Beaton M."/>
            <person name="Penny S."/>
            <person name="Deng L."/>
            <person name="Wu X."/>
            <person name="Reith M."/>
            <person name="Cavalier-Smith T."/>
            <person name="Maier U."/>
        </authorList>
    </citation>
    <scope>NUCLEOTIDE SEQUENCE [LARGE SCALE GENOMIC DNA]</scope>
</reference>
<keyword evidence="5" id="KW-0542">Nucleomorph</keyword>